<comment type="caution">
    <text evidence="4">The sequence shown here is derived from an EMBL/GenBank/DDBJ whole genome shotgun (WGS) entry which is preliminary data.</text>
</comment>
<dbReference type="PANTHER" id="PTHR43401:SF2">
    <property type="entry name" value="L-THREONINE 3-DEHYDROGENASE"/>
    <property type="match status" value="1"/>
</dbReference>
<organism evidence="4 5">
    <name type="scientific">Oleiharenicola lentus</name>
    <dbReference type="NCBI Taxonomy" id="2508720"/>
    <lineage>
        <taxon>Bacteria</taxon>
        <taxon>Pseudomonadati</taxon>
        <taxon>Verrucomicrobiota</taxon>
        <taxon>Opitutia</taxon>
        <taxon>Opitutales</taxon>
        <taxon>Opitutaceae</taxon>
        <taxon>Oleiharenicola</taxon>
    </lineage>
</organism>
<dbReference type="InterPro" id="IPR013149">
    <property type="entry name" value="ADH-like_C"/>
</dbReference>
<dbReference type="Gene3D" id="3.40.50.720">
    <property type="entry name" value="NAD(P)-binding Rossmann-like Domain"/>
    <property type="match status" value="1"/>
</dbReference>
<dbReference type="SUPFAM" id="SSF50129">
    <property type="entry name" value="GroES-like"/>
    <property type="match status" value="1"/>
</dbReference>
<feature type="domain" description="Alcohol dehydrogenase-like C-terminal" evidence="2">
    <location>
        <begin position="176"/>
        <end position="308"/>
    </location>
</feature>
<dbReference type="Pfam" id="PF00107">
    <property type="entry name" value="ADH_zinc_N"/>
    <property type="match status" value="1"/>
</dbReference>
<dbReference type="Proteomes" id="UP000290218">
    <property type="component" value="Unassembled WGS sequence"/>
</dbReference>
<dbReference type="InterPro" id="IPR011032">
    <property type="entry name" value="GroES-like_sf"/>
</dbReference>
<gene>
    <name evidence="4" type="ORF">ESB00_08610</name>
</gene>
<evidence type="ECO:0000259" key="2">
    <source>
        <dbReference type="Pfam" id="PF00107"/>
    </source>
</evidence>
<dbReference type="RefSeq" id="WP_129047292.1">
    <property type="nucleotide sequence ID" value="NZ_SDHX01000001.1"/>
</dbReference>
<keyword evidence="5" id="KW-1185">Reference proteome</keyword>
<reference evidence="4 5" key="1">
    <citation type="submission" date="2019-01" db="EMBL/GenBank/DDBJ databases">
        <title>Lacunisphaera sp. strain TWA-58.</title>
        <authorList>
            <person name="Chen W.-M."/>
        </authorList>
    </citation>
    <scope>NUCLEOTIDE SEQUENCE [LARGE SCALE GENOMIC DNA]</scope>
    <source>
        <strain evidence="4 5">TWA-58</strain>
    </source>
</reference>
<dbReference type="GO" id="GO:0016491">
    <property type="term" value="F:oxidoreductase activity"/>
    <property type="evidence" value="ECO:0007669"/>
    <property type="project" value="UniProtKB-KW"/>
</dbReference>
<evidence type="ECO:0000313" key="5">
    <source>
        <dbReference type="Proteomes" id="UP000290218"/>
    </source>
</evidence>
<dbReference type="SUPFAM" id="SSF51735">
    <property type="entry name" value="NAD(P)-binding Rossmann-fold domains"/>
    <property type="match status" value="1"/>
</dbReference>
<name>A0A4Q1CA49_9BACT</name>
<dbReference type="InterPro" id="IPR050129">
    <property type="entry name" value="Zn_alcohol_dh"/>
</dbReference>
<dbReference type="EMBL" id="SDHX01000001">
    <property type="protein sequence ID" value="RXK55925.1"/>
    <property type="molecule type" value="Genomic_DNA"/>
</dbReference>
<sequence length="348" mass="37156">MKAAVYLGKEQLPVQTVADPTLDDGEMLLAIDSCSVCGTDLRTYRHGDAKIKPPRILGHEFCGRVVESRAPDSPIKVGDRVVMYIVLVSGTDRYVEAGRANLTANRTTISYHHDGAFAPFMKVPALAVRQGNLFKATNDLPSDHLSVAEPLGCCMNAHSRLGIGLKDTVAVIGAGPIGIMHATLARLQGAQQVIVLDNNPRRLEMARAFDLDATVLVKPDGSHREEVARLTGGFGPDVVIVAVSAAAAQNDALEIAGKAGRVNFFAGLPKSAPTATLNVNTIHYKELEISGSYSEKKSDFQAAFALINSGRFPAGKIVTHTLPLARIEEAFGLMESGEALKVCIHPQL</sequence>
<dbReference type="PANTHER" id="PTHR43401">
    <property type="entry name" value="L-THREONINE 3-DEHYDROGENASE"/>
    <property type="match status" value="1"/>
</dbReference>
<dbReference type="InterPro" id="IPR036291">
    <property type="entry name" value="NAD(P)-bd_dom_sf"/>
</dbReference>
<dbReference type="Pfam" id="PF08240">
    <property type="entry name" value="ADH_N"/>
    <property type="match status" value="1"/>
</dbReference>
<evidence type="ECO:0000259" key="3">
    <source>
        <dbReference type="Pfam" id="PF08240"/>
    </source>
</evidence>
<feature type="domain" description="Alcohol dehydrogenase-like N-terminal" evidence="3">
    <location>
        <begin position="24"/>
        <end position="125"/>
    </location>
</feature>
<dbReference type="OrthoDB" id="9806940at2"/>
<protein>
    <submittedName>
        <fullName evidence="4">Alcohol dehydrogenase</fullName>
    </submittedName>
</protein>
<proteinExistence type="predicted"/>
<evidence type="ECO:0000256" key="1">
    <source>
        <dbReference type="ARBA" id="ARBA00023002"/>
    </source>
</evidence>
<evidence type="ECO:0000313" key="4">
    <source>
        <dbReference type="EMBL" id="RXK55925.1"/>
    </source>
</evidence>
<accession>A0A4Q1CA49</accession>
<dbReference type="Gene3D" id="3.90.180.10">
    <property type="entry name" value="Medium-chain alcohol dehydrogenases, catalytic domain"/>
    <property type="match status" value="1"/>
</dbReference>
<dbReference type="InterPro" id="IPR013154">
    <property type="entry name" value="ADH-like_N"/>
</dbReference>
<keyword evidence="1" id="KW-0560">Oxidoreductase</keyword>
<dbReference type="AlphaFoldDB" id="A0A4Q1CA49"/>